<dbReference type="Pfam" id="PF13568">
    <property type="entry name" value="OMP_b-brl_2"/>
    <property type="match status" value="1"/>
</dbReference>
<proteinExistence type="predicted"/>
<sequence length="485" mass="53167">MTEHDPLFDHLRRQLHDYGPPPPESVWTGIRQQVPAPRPPRPWLRPALLLGLLVLTLTFTARYWRPLYNSAPPATANRPSAGPAGSGPARSEATTNRGSTPQKSSIGTSGPLARLEQTATNIEQPAATPELAAASAAKAPSAFGRKKIVIQSNVGYPLTTLPRRRKQKGTLALASTEPRRLVRQGSEQAKPTTASIKPTSTTYLVSQAAVLKRAEAEEPNTPGRRHDLAVAADEPQTLAFRSAVAQLEARRWSGTGLALPRVQKQPEPEQTPRLPADWSVQVLAGPGLTYRLLGRPATQLQGLERPAVGFNGQIMAAYTFSPRLTLAAGLGYAQYVTTLRYQIVRNRPDSLLTAVNFRDRYHFLTLPAQARLELGGNHRWRYGVLGGAELAVLLGARTTEGSPCNCGQQRWLSAAPDSTFRRLNLALTAGAFANYQFRPGHWLTIQPQGQLFANSLSGASRIQRRPWSLSLQLGYRWDLAPRRQR</sequence>
<dbReference type="EMBL" id="JABKAU010000005">
    <property type="protein sequence ID" value="NVO30390.1"/>
    <property type="molecule type" value="Genomic_DNA"/>
</dbReference>
<evidence type="ECO:0000313" key="4">
    <source>
        <dbReference type="Proteomes" id="UP000565521"/>
    </source>
</evidence>
<evidence type="ECO:0000313" key="3">
    <source>
        <dbReference type="EMBL" id="NVO30390.1"/>
    </source>
</evidence>
<feature type="region of interest" description="Disordered" evidence="1">
    <location>
        <begin position="70"/>
        <end position="111"/>
    </location>
</feature>
<reference evidence="3 4" key="1">
    <citation type="submission" date="2020-05" db="EMBL/GenBank/DDBJ databases">
        <title>Hymenobacter terrestris sp. nov. and Hymenobacter lapidiphilus sp. nov., isolated from regoliths in Antarctica.</title>
        <authorList>
            <person name="Sedlacek I."/>
            <person name="Pantucek R."/>
            <person name="Zeman M."/>
            <person name="Holochova P."/>
            <person name="Kralova S."/>
            <person name="Stankova E."/>
            <person name="Sedo O."/>
            <person name="Micenkova L."/>
            <person name="Svec P."/>
            <person name="Gupta V."/>
            <person name="Sood U."/>
            <person name="Korpole U.S."/>
            <person name="Lal R."/>
        </authorList>
    </citation>
    <scope>NUCLEOTIDE SEQUENCE [LARGE SCALE GENOMIC DNA]</scope>
    <source>
        <strain evidence="3 4">P5342</strain>
    </source>
</reference>
<feature type="compositionally biased region" description="Polar residues" evidence="1">
    <location>
        <begin position="92"/>
        <end position="108"/>
    </location>
</feature>
<keyword evidence="4" id="KW-1185">Reference proteome</keyword>
<dbReference type="AlphaFoldDB" id="A0A7Y7U5E8"/>
<feature type="region of interest" description="Disordered" evidence="1">
    <location>
        <begin position="13"/>
        <end position="33"/>
    </location>
</feature>
<gene>
    <name evidence="3" type="ORF">HW554_04150</name>
</gene>
<comment type="caution">
    <text evidence="3">The sequence shown here is derived from an EMBL/GenBank/DDBJ whole genome shotgun (WGS) entry which is preliminary data.</text>
</comment>
<evidence type="ECO:0000256" key="1">
    <source>
        <dbReference type="SAM" id="MobiDB-lite"/>
    </source>
</evidence>
<dbReference type="InterPro" id="IPR025665">
    <property type="entry name" value="Beta-barrel_OMP_2"/>
</dbReference>
<accession>A0A7Y7U5E8</accession>
<organism evidence="3 4">
    <name type="scientific">Hymenobacter lapidiphilus</name>
    <dbReference type="NCBI Taxonomy" id="2608003"/>
    <lineage>
        <taxon>Bacteria</taxon>
        <taxon>Pseudomonadati</taxon>
        <taxon>Bacteroidota</taxon>
        <taxon>Cytophagia</taxon>
        <taxon>Cytophagales</taxon>
        <taxon>Hymenobacteraceae</taxon>
        <taxon>Hymenobacter</taxon>
    </lineage>
</organism>
<protein>
    <submittedName>
        <fullName evidence="3">Outer membrane beta-barrel protein</fullName>
    </submittedName>
</protein>
<evidence type="ECO:0000259" key="2">
    <source>
        <dbReference type="Pfam" id="PF13568"/>
    </source>
</evidence>
<dbReference type="Proteomes" id="UP000565521">
    <property type="component" value="Unassembled WGS sequence"/>
</dbReference>
<name>A0A7Y7U5E8_9BACT</name>
<feature type="domain" description="Outer membrane protein beta-barrel" evidence="2">
    <location>
        <begin position="300"/>
        <end position="439"/>
    </location>
</feature>
<dbReference type="RefSeq" id="WP_176907085.1">
    <property type="nucleotide sequence ID" value="NZ_JABKAU010000005.1"/>
</dbReference>